<reference evidence="2 3" key="1">
    <citation type="submission" date="2023-08" db="EMBL/GenBank/DDBJ databases">
        <title>Pathogen: clinical or host-associated sample.</title>
        <authorList>
            <person name="Hergert J."/>
            <person name="Casey R."/>
            <person name="Wagner J."/>
            <person name="Young E.L."/>
            <person name="Oakeson K.F."/>
        </authorList>
    </citation>
    <scope>NUCLEOTIDE SEQUENCE [LARGE SCALE GENOMIC DNA]</scope>
    <source>
        <strain evidence="2 3">1760953</strain>
    </source>
</reference>
<evidence type="ECO:0000313" key="2">
    <source>
        <dbReference type="EMBL" id="WLR98305.1"/>
    </source>
</evidence>
<protein>
    <submittedName>
        <fullName evidence="2">Uncharacterized protein</fullName>
    </submittedName>
</protein>
<dbReference type="RefSeq" id="WP_306038058.1">
    <property type="nucleotide sequence ID" value="NZ_CP132302.1"/>
</dbReference>
<gene>
    <name evidence="2" type="ORF">Q9313_04540</name>
</gene>
<feature type="region of interest" description="Disordered" evidence="1">
    <location>
        <begin position="47"/>
        <end position="99"/>
    </location>
</feature>
<evidence type="ECO:0000256" key="1">
    <source>
        <dbReference type="SAM" id="MobiDB-lite"/>
    </source>
</evidence>
<sequence>MNILATLREFWNNQRQRMAEREALQHLVRRRDRRLLRDAGLELVDATPPTCTPLPTEKERRWRAPLMRLSPVWPRKSGTKNVQPATAQEPCSAEAPSAA</sequence>
<keyword evidence="3" id="KW-1185">Reference proteome</keyword>
<dbReference type="Proteomes" id="UP001234585">
    <property type="component" value="Chromosome"/>
</dbReference>
<dbReference type="EMBL" id="CP132302">
    <property type="protein sequence ID" value="WLR98305.1"/>
    <property type="molecule type" value="Genomic_DNA"/>
</dbReference>
<dbReference type="AlphaFoldDB" id="A0AA50CMN5"/>
<organism evidence="2 3">
    <name type="scientific">Shinella sumterensis</name>
    <dbReference type="NCBI Taxonomy" id="1967501"/>
    <lineage>
        <taxon>Bacteria</taxon>
        <taxon>Pseudomonadati</taxon>
        <taxon>Pseudomonadota</taxon>
        <taxon>Alphaproteobacteria</taxon>
        <taxon>Hyphomicrobiales</taxon>
        <taxon>Rhizobiaceae</taxon>
        <taxon>Shinella</taxon>
    </lineage>
</organism>
<proteinExistence type="predicted"/>
<evidence type="ECO:0000313" key="3">
    <source>
        <dbReference type="Proteomes" id="UP001234585"/>
    </source>
</evidence>
<name>A0AA50CMN5_9HYPH</name>
<accession>A0AA50CMN5</accession>